<dbReference type="AlphaFoldDB" id="A0A1H8U7W2"/>
<dbReference type="SUPFAM" id="SSF52540">
    <property type="entry name" value="P-loop containing nucleoside triphosphate hydrolases"/>
    <property type="match status" value="1"/>
</dbReference>
<dbReference type="Pfam" id="PF22733">
    <property type="entry name" value="NNH1"/>
    <property type="match status" value="1"/>
</dbReference>
<dbReference type="Proteomes" id="UP000198582">
    <property type="component" value="Unassembled WGS sequence"/>
</dbReference>
<dbReference type="EMBL" id="FOEF01000003">
    <property type="protein sequence ID" value="SEO99271.1"/>
    <property type="molecule type" value="Genomic_DNA"/>
</dbReference>
<dbReference type="RefSeq" id="WP_245787216.1">
    <property type="nucleotide sequence ID" value="NZ_FOEF01000003.1"/>
</dbReference>
<dbReference type="GO" id="GO:0005524">
    <property type="term" value="F:ATP binding"/>
    <property type="evidence" value="ECO:0007669"/>
    <property type="project" value="UniProtKB-KW"/>
</dbReference>
<dbReference type="InterPro" id="IPR054547">
    <property type="entry name" value="NNH1"/>
</dbReference>
<feature type="domain" description="NACHT" evidence="3">
    <location>
        <begin position="271"/>
        <end position="604"/>
    </location>
</feature>
<keyword evidence="1" id="KW-0547">Nucleotide-binding</keyword>
<dbReference type="Pfam" id="PF05729">
    <property type="entry name" value="NACHT"/>
    <property type="match status" value="1"/>
</dbReference>
<dbReference type="Gene3D" id="3.40.50.300">
    <property type="entry name" value="P-loop containing nucleotide triphosphate hydrolases"/>
    <property type="match status" value="1"/>
</dbReference>
<organism evidence="4 5">
    <name type="scientific">Amycolatopsis saalfeldensis</name>
    <dbReference type="NCBI Taxonomy" id="394193"/>
    <lineage>
        <taxon>Bacteria</taxon>
        <taxon>Bacillati</taxon>
        <taxon>Actinomycetota</taxon>
        <taxon>Actinomycetes</taxon>
        <taxon>Pseudonocardiales</taxon>
        <taxon>Pseudonocardiaceae</taxon>
        <taxon>Amycolatopsis</taxon>
    </lineage>
</organism>
<dbReference type="InterPro" id="IPR007111">
    <property type="entry name" value="NACHT_NTPase"/>
</dbReference>
<dbReference type="PANTHER" id="PTHR46844">
    <property type="entry name" value="SLR5058 PROTEIN"/>
    <property type="match status" value="1"/>
</dbReference>
<evidence type="ECO:0000313" key="5">
    <source>
        <dbReference type="Proteomes" id="UP000198582"/>
    </source>
</evidence>
<keyword evidence="5" id="KW-1185">Reference proteome</keyword>
<dbReference type="InterPro" id="IPR027417">
    <property type="entry name" value="P-loop_NTPase"/>
</dbReference>
<accession>A0A1H8U7W2</accession>
<evidence type="ECO:0000256" key="2">
    <source>
        <dbReference type="ARBA" id="ARBA00022840"/>
    </source>
</evidence>
<name>A0A1H8U7W2_9PSEU</name>
<dbReference type="SUPFAM" id="SSF52058">
    <property type="entry name" value="L domain-like"/>
    <property type="match status" value="1"/>
</dbReference>
<evidence type="ECO:0000256" key="1">
    <source>
        <dbReference type="ARBA" id="ARBA00022741"/>
    </source>
</evidence>
<reference evidence="4 5" key="1">
    <citation type="submission" date="2016-10" db="EMBL/GenBank/DDBJ databases">
        <authorList>
            <person name="de Groot N.N."/>
        </authorList>
    </citation>
    <scope>NUCLEOTIDE SEQUENCE [LARGE SCALE GENOMIC DNA]</scope>
    <source>
        <strain evidence="4 5">DSM 44993</strain>
    </source>
</reference>
<dbReference type="STRING" id="394193.SAMN04489732_103117"/>
<dbReference type="PANTHER" id="PTHR46844:SF1">
    <property type="entry name" value="SLR5058 PROTEIN"/>
    <property type="match status" value="1"/>
</dbReference>
<protein>
    <submittedName>
        <fullName evidence="4">NACHT domain-containing protein</fullName>
    </submittedName>
</protein>
<gene>
    <name evidence="4" type="ORF">SAMN04489732_103117</name>
</gene>
<dbReference type="InterPro" id="IPR032675">
    <property type="entry name" value="LRR_dom_sf"/>
</dbReference>
<evidence type="ECO:0000259" key="3">
    <source>
        <dbReference type="PROSITE" id="PS50837"/>
    </source>
</evidence>
<evidence type="ECO:0000313" key="4">
    <source>
        <dbReference type="EMBL" id="SEO99271.1"/>
    </source>
</evidence>
<keyword evidence="2" id="KW-0067">ATP-binding</keyword>
<dbReference type="Gene3D" id="3.80.10.10">
    <property type="entry name" value="Ribonuclease Inhibitor"/>
    <property type="match status" value="1"/>
</dbReference>
<dbReference type="PROSITE" id="PS50837">
    <property type="entry name" value="NACHT"/>
    <property type="match status" value="1"/>
</dbReference>
<proteinExistence type="predicted"/>
<sequence length="1077" mass="119345">MSGLEGVLLALGASIVKSAAKVWMGDRQVAADATAQAVDLLTARVTGAVEQRRLRRTFEQMEEIVAERLAPLAEHEFRGVPESERLAALDAVTETFTGAALSDLDLFTADLDARFLYRSLVRAVPGVPERALLSADATEFYQRVLRECCAYLVQIVTTLPRFEAGALTELLRRDTQVLGLLREVLTRLPQSRDGEDFEADYRRQVVTALDRMTVFGATIGESSRRYPLSVAYLSLGVLAEGALPAPADSFDEEQPAAGGVTRIEELLPRTKRLFIRGDAGAGKTTLLQWISVRCAQGDLDGVAGWGDVVPFFLRLRRYVSEPFPAPEQFLTGVGRHIADEMPDGWVHRQLRSGRAVLLVDGVDELAPSRRQEAAEWLKELINAFPAARYVVTSRPGSVDAKWLREEHFVGAELQPMEQRDVTAFVHQWHDAMRAQSLDNEERTALDEFERQLVAAIAARRGLRRIVQNPLLCALLCALHRDRRAELPENRMELYEISLHLLLERRDKERGIVPPNGLSRIEQTLLLQDIAYWLVRNGWSGAGSARIVDRVRTKLAGMPQVHAGPDEVFRHLLERSGLLREPTVGQVDFVHRSFQEYLAAKAAVESDDIGVLVGNAGSDHWHEVVVMAAGHASARQREELLYGILRTESSTRQRNQLQLLALACLETSPELSGTLRAEIERRTATLLPPRSSRNARMVASAGEFVLDLLAKTEPETPGAIAATIEAAAEIGGDAALALIARFRGDTQRPVRIELIRAWPRFDVDRYARQVLAESPLGTSPLGHGYLRIDDPVVTPALHRLSALRQLVCQFGDGHGDWEFIRSLPRLRGLTVLDPALTDLTPLASANLEFLAILHGGPRAEPLDLTQLEPARTLTRLDLLTPATGYAALGALPRLTGLQLARFGDAAMLPELGRLTRLELVGLRDVDGLRDLAPLDFLDHPQWFGLHRCRDLSDITRLPRWAGTLQRVWLRDSPELDPAPLSALADLELLDLSGSAVESLEPLRGMKALQTLRLTDHHPLPDLAPLRDLPALRHLWLYDSTDVDLAPLAGREDLAVYLMRGQEAGGIELLEPSCRIHRK</sequence>